<evidence type="ECO:0000256" key="1">
    <source>
        <dbReference type="SAM" id="MobiDB-lite"/>
    </source>
</evidence>
<dbReference type="eggNOG" id="KOG4173">
    <property type="taxonomic scope" value="Eukaryota"/>
</dbReference>
<dbReference type="InterPro" id="IPR027922">
    <property type="entry name" value="PRAP"/>
</dbReference>
<dbReference type="PANTHER" id="PTHR21354:SF0">
    <property type="entry name" value="ZINC FINGER PROTEIN 511"/>
    <property type="match status" value="1"/>
</dbReference>
<dbReference type="OMA" id="CCEVFDA"/>
<dbReference type="EMBL" id="AAQR03106451">
    <property type="status" value="NOT_ANNOTATED_CDS"/>
    <property type="molecule type" value="Genomic_DNA"/>
</dbReference>
<feature type="domain" description="C2H2-type" evidence="2">
    <location>
        <begin position="17"/>
        <end position="40"/>
    </location>
</feature>
<organism evidence="3 4">
    <name type="scientific">Otolemur garnettii</name>
    <name type="common">Small-eared galago</name>
    <name type="synonym">Garnett's greater bushbaby</name>
    <dbReference type="NCBI Taxonomy" id="30611"/>
    <lineage>
        <taxon>Eukaryota</taxon>
        <taxon>Metazoa</taxon>
        <taxon>Chordata</taxon>
        <taxon>Craniata</taxon>
        <taxon>Vertebrata</taxon>
        <taxon>Euteleostomi</taxon>
        <taxon>Mammalia</taxon>
        <taxon>Eutheria</taxon>
        <taxon>Euarchontoglires</taxon>
        <taxon>Primates</taxon>
        <taxon>Strepsirrhini</taxon>
        <taxon>Lorisiformes</taxon>
        <taxon>Galagidae</taxon>
        <taxon>Otolemur</taxon>
    </lineage>
</organism>
<dbReference type="EMBL" id="AAQR03106452">
    <property type="status" value="NOT_ANNOTATED_CDS"/>
    <property type="molecule type" value="Genomic_DNA"/>
</dbReference>
<dbReference type="InterPro" id="IPR013087">
    <property type="entry name" value="Znf_C2H2_type"/>
</dbReference>
<dbReference type="EMBL" id="AAQR03106447">
    <property type="status" value="NOT_ANNOTATED_CDS"/>
    <property type="molecule type" value="Genomic_DNA"/>
</dbReference>
<dbReference type="HOGENOM" id="CLU_888421_0_0_1"/>
<dbReference type="PANTHER" id="PTHR21354">
    <property type="entry name" value="ZINC FINGER PROTEIN 511"/>
    <property type="match status" value="1"/>
</dbReference>
<reference evidence="4" key="1">
    <citation type="submission" date="2011-03" db="EMBL/GenBank/DDBJ databases">
        <title>Version 3 of the genome sequence of Otolemur garnettii (Bushbaby).</title>
        <authorList>
            <consortium name="The Broad Institute Genome Sequencing Platform"/>
            <person name="Di Palma F."/>
            <person name="Johnson J."/>
            <person name="Lander E.S."/>
            <person name="Lindblad-Toh K."/>
            <person name="Jaffe D.B."/>
            <person name="Gnerre S."/>
            <person name="MacCallum I."/>
            <person name="Przybylski D."/>
            <person name="Ribeiro F.J."/>
            <person name="Burton J.N."/>
            <person name="Walker B.J."/>
            <person name="Sharpe T."/>
            <person name="Hall G."/>
        </authorList>
    </citation>
    <scope>NUCLEOTIDE SEQUENCE [LARGE SCALE GENOMIC DNA]</scope>
</reference>
<dbReference type="EMBL" id="AAQR03106448">
    <property type="status" value="NOT_ANNOTATED_CDS"/>
    <property type="molecule type" value="Genomic_DNA"/>
</dbReference>
<protein>
    <recommendedName>
        <fullName evidence="2">C2H2-type domain-containing protein</fullName>
    </recommendedName>
</protein>
<dbReference type="FunCoup" id="H0WGU5">
    <property type="interactions" value="303"/>
</dbReference>
<feature type="region of interest" description="Disordered" evidence="1">
    <location>
        <begin position="267"/>
        <end position="294"/>
    </location>
</feature>
<dbReference type="InterPro" id="IPR039258">
    <property type="entry name" value="ZNF511"/>
</dbReference>
<reference evidence="3" key="2">
    <citation type="submission" date="2025-08" db="UniProtKB">
        <authorList>
            <consortium name="Ensembl"/>
        </authorList>
    </citation>
    <scope>IDENTIFICATION</scope>
</reference>
<evidence type="ECO:0000259" key="2">
    <source>
        <dbReference type="PROSITE" id="PS00028"/>
    </source>
</evidence>
<keyword evidence="4" id="KW-1185">Reference proteome</keyword>
<dbReference type="EMBL" id="AAQR03106445">
    <property type="status" value="NOT_ANNOTATED_CDS"/>
    <property type="molecule type" value="Genomic_DNA"/>
</dbReference>
<dbReference type="SMART" id="SM00355">
    <property type="entry name" value="ZnF_C2H2"/>
    <property type="match status" value="3"/>
</dbReference>
<dbReference type="AlphaFoldDB" id="H0WGU5"/>
<dbReference type="EMBL" id="AAQR03106450">
    <property type="status" value="NOT_ANNOTATED_CDS"/>
    <property type="molecule type" value="Genomic_DNA"/>
</dbReference>
<feature type="domain" description="C2H2-type" evidence="2">
    <location>
        <begin position="81"/>
        <end position="104"/>
    </location>
</feature>
<dbReference type="PROSITE" id="PS00028">
    <property type="entry name" value="ZINC_FINGER_C2H2_1"/>
    <property type="match status" value="3"/>
</dbReference>
<evidence type="ECO:0000313" key="4">
    <source>
        <dbReference type="Proteomes" id="UP000005225"/>
    </source>
</evidence>
<dbReference type="Ensembl" id="ENSOGAT00000000624.2">
    <property type="protein sequence ID" value="ENSOGAP00000000561.2"/>
    <property type="gene ID" value="ENSOGAG00000000623.2"/>
</dbReference>
<dbReference type="InParanoid" id="H0WGU5"/>
<accession>H0WGU5</accession>
<dbReference type="Proteomes" id="UP000005225">
    <property type="component" value="Unassembled WGS sequence"/>
</dbReference>
<dbReference type="GeneTree" id="ENSGT00390000012626"/>
<dbReference type="EMBL" id="AAQR03106449">
    <property type="status" value="NOT_ANNOTATED_CDS"/>
    <property type="molecule type" value="Genomic_DNA"/>
</dbReference>
<dbReference type="EMBL" id="AAQR03106453">
    <property type="status" value="NOT_ANNOTATED_CDS"/>
    <property type="molecule type" value="Genomic_DNA"/>
</dbReference>
<dbReference type="Pfam" id="PF15314">
    <property type="entry name" value="PRAP"/>
    <property type="match status" value="1"/>
</dbReference>
<dbReference type="EMBL" id="AAQR03106446">
    <property type="status" value="NOT_ANNOTATED_CDS"/>
    <property type="molecule type" value="Genomic_DNA"/>
</dbReference>
<sequence>SQVAEAPERPRVPEFTCQVAGCCEVFDALHDYEHHYHTLHGNVCSFCRRAFPSGHLLDAHILEWHDSLFQILSERQDMYQCLVEGCTEKFKTSKARKDHLVKLHLYPTDFRFDKPQKGRGPAMLRGNENVAAEPLGDDREQSEGEAMEVCCEPTDPSPAPEGGRWTYSHRLFLITSLVAMLLQEASMAPAPQVPVKFQVRLRAPEQDTEKAWGTRVLALPEKGLLPILKLKVLAVEKKLPGQGRLSFSPLRLGTKAWVEPEDILGHVRSPLQDPEPDHDSLYHSLTEDQGGTRPWLRALPSHQVLRGPEEDRDHIYHPA</sequence>
<reference evidence="3" key="3">
    <citation type="submission" date="2025-09" db="UniProtKB">
        <authorList>
            <consortium name="Ensembl"/>
        </authorList>
    </citation>
    <scope>IDENTIFICATION</scope>
</reference>
<dbReference type="STRING" id="30611.ENSOGAP00000000561"/>
<evidence type="ECO:0000313" key="3">
    <source>
        <dbReference type="Ensembl" id="ENSOGAP00000000561.2"/>
    </source>
</evidence>
<feature type="domain" description="C2H2-type" evidence="2">
    <location>
        <begin position="44"/>
        <end position="65"/>
    </location>
</feature>
<name>H0WGU5_OTOGA</name>
<proteinExistence type="predicted"/>
<dbReference type="EMBL" id="AAQR03106454">
    <property type="status" value="NOT_ANNOTATED_CDS"/>
    <property type="molecule type" value="Genomic_DNA"/>
</dbReference>